<keyword evidence="2" id="KW-1185">Reference proteome</keyword>
<protein>
    <submittedName>
        <fullName evidence="1">Uncharacterized protein</fullName>
    </submittedName>
</protein>
<organism evidence="1 2">
    <name type="scientific">Pseudolycoriella hygida</name>
    <dbReference type="NCBI Taxonomy" id="35572"/>
    <lineage>
        <taxon>Eukaryota</taxon>
        <taxon>Metazoa</taxon>
        <taxon>Ecdysozoa</taxon>
        <taxon>Arthropoda</taxon>
        <taxon>Hexapoda</taxon>
        <taxon>Insecta</taxon>
        <taxon>Pterygota</taxon>
        <taxon>Neoptera</taxon>
        <taxon>Endopterygota</taxon>
        <taxon>Diptera</taxon>
        <taxon>Nematocera</taxon>
        <taxon>Sciaroidea</taxon>
        <taxon>Sciaridae</taxon>
        <taxon>Pseudolycoriella</taxon>
    </lineage>
</organism>
<comment type="caution">
    <text evidence="1">The sequence shown here is derived from an EMBL/GenBank/DDBJ whole genome shotgun (WGS) entry which is preliminary data.</text>
</comment>
<feature type="non-terminal residue" evidence="1">
    <location>
        <position position="66"/>
    </location>
</feature>
<dbReference type="Proteomes" id="UP001151699">
    <property type="component" value="Chromosome A"/>
</dbReference>
<evidence type="ECO:0000313" key="2">
    <source>
        <dbReference type="Proteomes" id="UP001151699"/>
    </source>
</evidence>
<evidence type="ECO:0000313" key="1">
    <source>
        <dbReference type="EMBL" id="KAJ6647932.1"/>
    </source>
</evidence>
<name>A0A9Q0S784_9DIPT</name>
<dbReference type="AlphaFoldDB" id="A0A9Q0S784"/>
<dbReference type="EMBL" id="WJQU01000001">
    <property type="protein sequence ID" value="KAJ6647932.1"/>
    <property type="molecule type" value="Genomic_DNA"/>
</dbReference>
<reference evidence="1" key="1">
    <citation type="submission" date="2022-07" db="EMBL/GenBank/DDBJ databases">
        <authorList>
            <person name="Trinca V."/>
            <person name="Uliana J.V.C."/>
            <person name="Torres T.T."/>
            <person name="Ward R.J."/>
            <person name="Monesi N."/>
        </authorList>
    </citation>
    <scope>NUCLEOTIDE SEQUENCE</scope>
    <source>
        <strain evidence="1">HSMRA1968</strain>
        <tissue evidence="1">Whole embryos</tissue>
    </source>
</reference>
<proteinExistence type="predicted"/>
<gene>
    <name evidence="1" type="ORF">Bhyg_03157</name>
</gene>
<accession>A0A9Q0S784</accession>
<sequence length="66" mass="7484">CFEYVRLVFDSDLSDCLSDPWTGLHLQILALESAEYRGQSHNSFVRTSFLDRTAVEIAKSDISNCI</sequence>
<feature type="non-terminal residue" evidence="1">
    <location>
        <position position="1"/>
    </location>
</feature>